<feature type="compositionally biased region" description="Basic and acidic residues" evidence="3">
    <location>
        <begin position="504"/>
        <end position="521"/>
    </location>
</feature>
<feature type="compositionally biased region" description="Low complexity" evidence="3">
    <location>
        <begin position="823"/>
        <end position="838"/>
    </location>
</feature>
<feature type="region of interest" description="Disordered" evidence="3">
    <location>
        <begin position="186"/>
        <end position="324"/>
    </location>
</feature>
<organism evidence="6">
    <name type="scientific">Ganoderma boninense</name>
    <dbReference type="NCBI Taxonomy" id="34458"/>
    <lineage>
        <taxon>Eukaryota</taxon>
        <taxon>Fungi</taxon>
        <taxon>Dikarya</taxon>
        <taxon>Basidiomycota</taxon>
        <taxon>Agaricomycotina</taxon>
        <taxon>Agaricomycetes</taxon>
        <taxon>Polyporales</taxon>
        <taxon>Polyporaceae</taxon>
        <taxon>Ganoderma</taxon>
    </lineage>
</organism>
<feature type="compositionally biased region" description="Low complexity" evidence="3">
    <location>
        <begin position="746"/>
        <end position="755"/>
    </location>
</feature>
<feature type="domain" description="PPC89 centrosome localisation" evidence="5">
    <location>
        <begin position="543"/>
        <end position="614"/>
    </location>
</feature>
<gene>
    <name evidence="6" type="primary">I1RI73</name>
</gene>
<reference evidence="6" key="1">
    <citation type="submission" date="2019-10" db="EMBL/GenBank/DDBJ databases">
        <authorList>
            <person name="Nor Muhammad N."/>
        </authorList>
    </citation>
    <scope>NUCLEOTIDE SEQUENCE</scope>
</reference>
<dbReference type="GO" id="GO:0005737">
    <property type="term" value="C:cytoplasm"/>
    <property type="evidence" value="ECO:0007669"/>
    <property type="project" value="UniProtKB-SubCell"/>
</dbReference>
<evidence type="ECO:0000313" key="6">
    <source>
        <dbReference type="EMBL" id="VWP00955.1"/>
    </source>
</evidence>
<proteinExistence type="predicted"/>
<dbReference type="AlphaFoldDB" id="A0A5K1K551"/>
<accession>A0A5K1K551</accession>
<feature type="compositionally biased region" description="Basic and acidic residues" evidence="3">
    <location>
        <begin position="616"/>
        <end position="641"/>
    </location>
</feature>
<evidence type="ECO:0008006" key="7">
    <source>
        <dbReference type="Google" id="ProtNLM"/>
    </source>
</evidence>
<dbReference type="InterPro" id="IPR024957">
    <property type="entry name" value="Cep57_MT-bd_dom"/>
</dbReference>
<evidence type="ECO:0000259" key="4">
    <source>
        <dbReference type="Pfam" id="PF06657"/>
    </source>
</evidence>
<dbReference type="GO" id="GO:0008017">
    <property type="term" value="F:microtubule binding"/>
    <property type="evidence" value="ECO:0007669"/>
    <property type="project" value="InterPro"/>
</dbReference>
<feature type="compositionally biased region" description="Polar residues" evidence="3">
    <location>
        <begin position="767"/>
        <end position="779"/>
    </location>
</feature>
<dbReference type="InterPro" id="IPR025925">
    <property type="entry name" value="PPC89_CLD"/>
</dbReference>
<feature type="compositionally biased region" description="Polar residues" evidence="3">
    <location>
        <begin position="708"/>
        <end position="722"/>
    </location>
</feature>
<feature type="compositionally biased region" description="Acidic residues" evidence="3">
    <location>
        <begin position="667"/>
        <end position="677"/>
    </location>
</feature>
<keyword evidence="2" id="KW-0963">Cytoplasm</keyword>
<evidence type="ECO:0000256" key="2">
    <source>
        <dbReference type="ARBA" id="ARBA00022490"/>
    </source>
</evidence>
<name>A0A5K1K551_9APHY</name>
<feature type="compositionally biased region" description="Polar residues" evidence="3">
    <location>
        <begin position="277"/>
        <end position="292"/>
    </location>
</feature>
<feature type="compositionally biased region" description="Basic and acidic residues" evidence="3">
    <location>
        <begin position="485"/>
        <end position="494"/>
    </location>
</feature>
<feature type="compositionally biased region" description="Low complexity" evidence="3">
    <location>
        <begin position="846"/>
        <end position="856"/>
    </location>
</feature>
<feature type="domain" description="Cep57 centrosome microtubule-binding" evidence="4">
    <location>
        <begin position="960"/>
        <end position="1031"/>
    </location>
</feature>
<evidence type="ECO:0000259" key="5">
    <source>
        <dbReference type="Pfam" id="PF14197"/>
    </source>
</evidence>
<comment type="subcellular location">
    <subcellularLocation>
        <location evidence="1">Cytoplasm</location>
    </subcellularLocation>
</comment>
<feature type="region of interest" description="Disordered" evidence="3">
    <location>
        <begin position="616"/>
        <end position="877"/>
    </location>
</feature>
<dbReference type="Pfam" id="PF06657">
    <property type="entry name" value="Cep57_MT_bd"/>
    <property type="match status" value="1"/>
</dbReference>
<protein>
    <recommendedName>
        <fullName evidence="7">Cep57 centrosome microtubule-binding domain-containing protein</fullName>
    </recommendedName>
</protein>
<sequence length="1070" mass="119566">MSRRSAHLDFSIRGDELEQQRVQLEHNLQHTDLSLHLSSTPDDYSDVEYPRHASAPSPPFSAFASFDHRSGDDYDPHEHSRFHAWSYHTDDGVQPYAAESLSTAAHHASALTISAGLAGARGPRRDLSLSGAEYDPDRPLQGIMAGIAGRVKGFDANSTKSRQITASVVDFDPLVVDDTAELDRVLQSGHAPPHTIRSTSSSSSSDLTEPISPQPQQDSRPRLADALSHLTFSPKRPRSAQGFTSPRVANVTIRSSTPDRSAVARHFPASTPRPQRRMNQSLSYAQHSTSVGHTEPEVQITPATPSLRQSRREQQQQADESSKFTTMARGLAREIEVEADAAMKRNTRQPVGEATPRAAYHHSTIPARKHQPYRSPLKQMVGERSERMSFAATPFKKSVQLPDVTGLTSAVASPAKVDVEFYGYDPRNTTETEARLVATLAVVQNKLSHLEAENSVSRRRVRELELELEACKKEVARERTRIMEHEQSVSRDMEPQASKKRVVSQREHLQEQQEQQKKVEENQAELAAAETRYKAAVEEKKALEALITTLRSHLTRLTAELSEHKQLLLELRSLRDSDARALAEKSKEVDKLRSEVERLAGEVEVLRGVVEEGLKERRGFREQPTSHEQESATESAERSSEDESEDEEPQVEAQPPQPQHVTIQSLEESEDEVTEEESISHRSPTPSPRRRLGLGSADRTMRTDRATLASSQSPSLAANPNGSKPFLDEEEVSRITQEVEERRSNRSIQSRSQDSLQSEPQERSRSWSRQPMPSQSQRVSRARSPPMMLAPEASSSTPPSNLVRQLEYSVRFAADPSPPPSSRPTSPHLDTTRAQTQPQPRPTAPTPATALRSSSASQKRRAHTAPQAAEGEPAFPQIRGAHLERLFFSAPEHNAETCTVCHRRRRRRPAEVEQAASWLREHQRHQAEDTDDEGFVEGPEDARDRKAYAAKGIRNGEGDRVPPQTVLARVLRELEDDFTHYKSIYVELADQYKDMDPVSNVVKRNVLADHLREVIDILEQKGNQIASLYDLLTFKDKPVSESVVPEKAASSRNVPVASQGRIPVRRYPSS</sequence>
<feature type="region of interest" description="Disordered" evidence="3">
    <location>
        <begin position="1044"/>
        <end position="1070"/>
    </location>
</feature>
<dbReference type="EMBL" id="LR728978">
    <property type="protein sequence ID" value="VWP00955.1"/>
    <property type="molecule type" value="Genomic_DNA"/>
</dbReference>
<evidence type="ECO:0000256" key="3">
    <source>
        <dbReference type="SAM" id="MobiDB-lite"/>
    </source>
</evidence>
<feature type="region of interest" description="Disordered" evidence="3">
    <location>
        <begin position="485"/>
        <end position="523"/>
    </location>
</feature>
<dbReference type="Pfam" id="PF14197">
    <property type="entry name" value="Cep57_CLD_2"/>
    <property type="match status" value="1"/>
</dbReference>
<feature type="compositionally biased region" description="Polar residues" evidence="3">
    <location>
        <begin position="793"/>
        <end position="803"/>
    </location>
</feature>
<evidence type="ECO:0000256" key="1">
    <source>
        <dbReference type="ARBA" id="ARBA00004496"/>
    </source>
</evidence>